<dbReference type="Gene3D" id="4.10.410.10">
    <property type="entry name" value="Pancreatic trypsin inhibitor Kunitz domain"/>
    <property type="match status" value="1"/>
</dbReference>
<dbReference type="CTD" id="9824477"/>
<evidence type="ECO:0000256" key="1">
    <source>
        <dbReference type="ARBA" id="ARBA00023157"/>
    </source>
</evidence>
<dbReference type="Pfam" id="PF00095">
    <property type="entry name" value="WAP"/>
    <property type="match status" value="1"/>
</dbReference>
<feature type="domain" description="WAP" evidence="4">
    <location>
        <begin position="100"/>
        <end position="154"/>
    </location>
</feature>
<dbReference type="PANTHER" id="PTHR46751">
    <property type="entry name" value="EPPIN"/>
    <property type="match status" value="1"/>
</dbReference>
<organism evidence="5 6">
    <name type="scientific">Caenorhabditis remanei</name>
    <name type="common">Caenorhabditis vulgaris</name>
    <dbReference type="NCBI Taxonomy" id="31234"/>
    <lineage>
        <taxon>Eukaryota</taxon>
        <taxon>Metazoa</taxon>
        <taxon>Ecdysozoa</taxon>
        <taxon>Nematoda</taxon>
        <taxon>Chromadorea</taxon>
        <taxon>Rhabditida</taxon>
        <taxon>Rhabditina</taxon>
        <taxon>Rhabditomorpha</taxon>
        <taxon>Rhabditoidea</taxon>
        <taxon>Rhabditidae</taxon>
        <taxon>Peloderinae</taxon>
        <taxon>Caenorhabditis</taxon>
    </lineage>
</organism>
<dbReference type="KEGG" id="crq:GCK72_018989"/>
<dbReference type="PRINTS" id="PR00759">
    <property type="entry name" value="BASICPTASE"/>
</dbReference>
<dbReference type="SMART" id="SM00217">
    <property type="entry name" value="WAP"/>
    <property type="match status" value="1"/>
</dbReference>
<feature type="domain" description="BPTI/Kunitz inhibitor" evidence="3">
    <location>
        <begin position="162"/>
        <end position="212"/>
    </location>
</feature>
<dbReference type="InterPro" id="IPR036645">
    <property type="entry name" value="Elafin-like_sf"/>
</dbReference>
<dbReference type="SUPFAM" id="SSF57362">
    <property type="entry name" value="BPTI-like"/>
    <property type="match status" value="1"/>
</dbReference>
<protein>
    <recommendedName>
        <fullName evidence="7">BPTI/Kunitz inhibitor domain-containing protein</fullName>
    </recommendedName>
</protein>
<dbReference type="Gene3D" id="4.10.75.10">
    <property type="entry name" value="Elafin-like"/>
    <property type="match status" value="1"/>
</dbReference>
<proteinExistence type="inferred from homology"/>
<gene>
    <name evidence="5" type="ORF">GCK72_018989</name>
</gene>
<comment type="caution">
    <text evidence="5">The sequence shown here is derived from an EMBL/GenBank/DDBJ whole genome shotgun (WGS) entry which is preliminary data.</text>
</comment>
<dbReference type="InterPro" id="IPR051388">
    <property type="entry name" value="Serpin_venom_toxin"/>
</dbReference>
<dbReference type="InterPro" id="IPR036880">
    <property type="entry name" value="Kunitz_BPTI_sf"/>
</dbReference>
<dbReference type="PROSITE" id="PS50279">
    <property type="entry name" value="BPTI_KUNITZ_2"/>
    <property type="match status" value="1"/>
</dbReference>
<dbReference type="InterPro" id="IPR020901">
    <property type="entry name" value="Prtase_inh_Kunz-CS"/>
</dbReference>
<dbReference type="AlphaFoldDB" id="A0A6A5GCK5"/>
<dbReference type="CDD" id="cd00109">
    <property type="entry name" value="Kunitz-type"/>
    <property type="match status" value="1"/>
</dbReference>
<dbReference type="GeneID" id="9824477"/>
<evidence type="ECO:0000259" key="4">
    <source>
        <dbReference type="PROSITE" id="PS51390"/>
    </source>
</evidence>
<comment type="similarity">
    <text evidence="2">Belongs to the venom Kunitz-type family. 03 (sub-Kunitz) subfamily.</text>
</comment>
<dbReference type="Proteomes" id="UP000483820">
    <property type="component" value="Chromosome V"/>
</dbReference>
<sequence length="271" mass="28413">MIRTIIFTSLTFVSVFGVIDICEYYRHIGKLHEHPECARQFSTPAPTTAAPRIGFCSSSAALIQCTADAQTCPLSGQVCIQSDGNKCCQIVTAGIPASEINSKSGSCPRPLGISVLQDTTIGCWMDSNCPGIQKCCVEPNPVTNSATRICRDPVGIASTSICSLPLAVGSCTAPAVRFYYDASSGRCNQFMFSGCGGNANNFQSLASCQATCGQSGVTGTPACPNDANAGLNCLFAHADACNSDSDCLGRENTAQPSCCMTSCGYKICYQY</sequence>
<dbReference type="PROSITE" id="PS00280">
    <property type="entry name" value="BPTI_KUNITZ_1"/>
    <property type="match status" value="1"/>
</dbReference>
<evidence type="ECO:0000313" key="6">
    <source>
        <dbReference type="Proteomes" id="UP000483820"/>
    </source>
</evidence>
<dbReference type="RefSeq" id="XP_053581744.1">
    <property type="nucleotide sequence ID" value="XM_053732831.1"/>
</dbReference>
<accession>A0A6A5GCK5</accession>
<name>A0A6A5GCK5_CAERE</name>
<dbReference type="FunFam" id="4.10.75.10:FF:000006">
    <property type="entry name" value="Protein CBG06419"/>
    <property type="match status" value="1"/>
</dbReference>
<dbReference type="SUPFAM" id="SSF57256">
    <property type="entry name" value="Elafin-like"/>
    <property type="match status" value="1"/>
</dbReference>
<dbReference type="InterPro" id="IPR008197">
    <property type="entry name" value="WAP_dom"/>
</dbReference>
<dbReference type="FunFam" id="4.10.410.10:FF:000047">
    <property type="entry name" value="Protein CBG06419"/>
    <property type="match status" value="1"/>
</dbReference>
<dbReference type="PANTHER" id="PTHR46751:SF1">
    <property type="entry name" value="WAP FOUR-DISULFIDE CORE DOMAIN PROTEIN 6A"/>
    <property type="match status" value="1"/>
</dbReference>
<dbReference type="Pfam" id="PF00014">
    <property type="entry name" value="Kunitz_BPTI"/>
    <property type="match status" value="1"/>
</dbReference>
<dbReference type="GO" id="GO:0005576">
    <property type="term" value="C:extracellular region"/>
    <property type="evidence" value="ECO:0007669"/>
    <property type="project" value="InterPro"/>
</dbReference>
<dbReference type="SMART" id="SM00131">
    <property type="entry name" value="KU"/>
    <property type="match status" value="1"/>
</dbReference>
<evidence type="ECO:0000259" key="3">
    <source>
        <dbReference type="PROSITE" id="PS50279"/>
    </source>
</evidence>
<reference evidence="5 6" key="1">
    <citation type="submission" date="2019-12" db="EMBL/GenBank/DDBJ databases">
        <title>Chromosome-level assembly of the Caenorhabditis remanei genome.</title>
        <authorList>
            <person name="Teterina A.A."/>
            <person name="Willis J.H."/>
            <person name="Phillips P.C."/>
        </authorList>
    </citation>
    <scope>NUCLEOTIDE SEQUENCE [LARGE SCALE GENOMIC DNA]</scope>
    <source>
        <strain evidence="5 6">PX506</strain>
        <tissue evidence="5">Whole organism</tissue>
    </source>
</reference>
<dbReference type="GO" id="GO:0004867">
    <property type="term" value="F:serine-type endopeptidase inhibitor activity"/>
    <property type="evidence" value="ECO:0007669"/>
    <property type="project" value="InterPro"/>
</dbReference>
<evidence type="ECO:0000256" key="2">
    <source>
        <dbReference type="ARBA" id="ARBA00038506"/>
    </source>
</evidence>
<dbReference type="PROSITE" id="PS51390">
    <property type="entry name" value="WAP"/>
    <property type="match status" value="1"/>
</dbReference>
<dbReference type="EMBL" id="WUAV01000005">
    <property type="protein sequence ID" value="KAF1752434.1"/>
    <property type="molecule type" value="Genomic_DNA"/>
</dbReference>
<keyword evidence="1" id="KW-1015">Disulfide bond</keyword>
<evidence type="ECO:0000313" key="5">
    <source>
        <dbReference type="EMBL" id="KAF1752434.1"/>
    </source>
</evidence>
<evidence type="ECO:0008006" key="7">
    <source>
        <dbReference type="Google" id="ProtNLM"/>
    </source>
</evidence>
<dbReference type="InterPro" id="IPR002223">
    <property type="entry name" value="Kunitz_BPTI"/>
</dbReference>